<dbReference type="PANTHER" id="PTHR31084">
    <property type="entry name" value="ALPHA-L-FUCOSIDASE 2"/>
    <property type="match status" value="1"/>
</dbReference>
<evidence type="ECO:0000259" key="3">
    <source>
        <dbReference type="Pfam" id="PF22124"/>
    </source>
</evidence>
<dbReference type="InterPro" id="IPR054363">
    <property type="entry name" value="GH95_cat"/>
</dbReference>
<dbReference type="AlphaFoldDB" id="A0A7W7ZM89"/>
<dbReference type="InterPro" id="IPR043757">
    <property type="entry name" value="DUF5703_N"/>
</dbReference>
<dbReference type="InterPro" id="IPR008928">
    <property type="entry name" value="6-hairpin_glycosidase_sf"/>
</dbReference>
<dbReference type="InterPro" id="IPR013780">
    <property type="entry name" value="Glyco_hydro_b"/>
</dbReference>
<evidence type="ECO:0008006" key="6">
    <source>
        <dbReference type="Google" id="ProtNLM"/>
    </source>
</evidence>
<dbReference type="InterPro" id="IPR012341">
    <property type="entry name" value="6hp_glycosidase-like_sf"/>
</dbReference>
<dbReference type="Pfam" id="PF18961">
    <property type="entry name" value="DUF5703_N"/>
    <property type="match status" value="1"/>
</dbReference>
<evidence type="ECO:0000256" key="1">
    <source>
        <dbReference type="SAM" id="SignalP"/>
    </source>
</evidence>
<comment type="caution">
    <text evidence="4">The sequence shown here is derived from an EMBL/GenBank/DDBJ whole genome shotgun (WGS) entry which is preliminary data.</text>
</comment>
<dbReference type="SUPFAM" id="SSF48208">
    <property type="entry name" value="Six-hairpin glycosidases"/>
    <property type="match status" value="1"/>
</dbReference>
<feature type="domain" description="Glycosyl hydrolase family 95 catalytic" evidence="3">
    <location>
        <begin position="350"/>
        <end position="493"/>
    </location>
</feature>
<dbReference type="Gene3D" id="2.60.40.1180">
    <property type="entry name" value="Golgi alpha-mannosidase II"/>
    <property type="match status" value="1"/>
</dbReference>
<dbReference type="GO" id="GO:0005975">
    <property type="term" value="P:carbohydrate metabolic process"/>
    <property type="evidence" value="ECO:0007669"/>
    <property type="project" value="InterPro"/>
</dbReference>
<sequence>MGFLKNSYLPTLCLLAINLVSGAVVYAQSDPHGLTQASPDLSAYNVIWNEPGSGSADSMPIGNGDVGLNVWTEKNGDLVFYIGKTDAWSENPLGSNGLMKIGRVRVSMSPPWDANSLPFQQVLRLQDASIAIREGDTTLKIWVDANRPVIHVEEQGAHPIALRASLEPWYGETDHVSAMHLAPHTTSTIAWYHRNEAGAVDAVRNLTTGALMEGSGMKAVSDTQLVSTEPSLHQSLSIHTLTETTEKAEGWLAAMDSLKREDDRTAVADAFLAHSQWWSAFWNRSWIVLGGAQDADTVTRGYILQRFVTAAAGRGAYPIKFNGSLFVVDHASETDNPKTHPSHEVSANYRAWGGQYWFQNTRPMYWPRLAAGDFDEMLPLFRMYQREMEQNAPLIESYYGHPGSYLAETAAFYAPIPDLRTKPSGRHTDYYFTPILELSMMMLDYFEYTGDEQFAKKTLIPMASEGLLFFDQHFPRDAAGKLELNNDNSIETFWQVSDPLPDIAGLHAVLARLLALPNGLGSVEQRAQWERLYAALPDLPTGQIDGKKVLLPYTGKQDAPRKNIENPELYAVFPFRLYGVGRPDLRIAEDTFEARKMRFRGCWSQDPVEAAMLGRSDDARKSVSFNLQNVDPRMKFPGFWDRGHDYDPDEDNGGNGELGLQAMLLQNNGREILLLPAWPKDWDARFKLAAPFRTTVEGEVHHGKLVHLTVTPASRRKDVLVNGDKFK</sequence>
<feature type="chain" id="PRO_5030646790" description="DUF5703 domain-containing protein" evidence="1">
    <location>
        <begin position="23"/>
        <end position="727"/>
    </location>
</feature>
<dbReference type="GO" id="GO:0004560">
    <property type="term" value="F:alpha-L-fucosidase activity"/>
    <property type="evidence" value="ECO:0007669"/>
    <property type="project" value="TreeGrafter"/>
</dbReference>
<dbReference type="EMBL" id="JACHIO010000001">
    <property type="protein sequence ID" value="MBB5061781.1"/>
    <property type="molecule type" value="Genomic_DNA"/>
</dbReference>
<keyword evidence="1" id="KW-0732">Signal</keyword>
<evidence type="ECO:0000259" key="2">
    <source>
        <dbReference type="Pfam" id="PF18961"/>
    </source>
</evidence>
<dbReference type="Pfam" id="PF22124">
    <property type="entry name" value="Glyco_hydro_95_cat"/>
    <property type="match status" value="1"/>
</dbReference>
<accession>A0A7W7ZM89</accession>
<dbReference type="Proteomes" id="UP000584867">
    <property type="component" value="Unassembled WGS sequence"/>
</dbReference>
<evidence type="ECO:0000313" key="4">
    <source>
        <dbReference type="EMBL" id="MBB5061781.1"/>
    </source>
</evidence>
<dbReference type="RefSeq" id="WP_184252329.1">
    <property type="nucleotide sequence ID" value="NZ_JACHIO010000001.1"/>
</dbReference>
<dbReference type="PANTHER" id="PTHR31084:SF0">
    <property type="entry name" value="ALPHA-L-FUCOSIDASE 2"/>
    <property type="match status" value="1"/>
</dbReference>
<organism evidence="4 5">
    <name type="scientific">Granulicella mallensis</name>
    <dbReference type="NCBI Taxonomy" id="940614"/>
    <lineage>
        <taxon>Bacteria</taxon>
        <taxon>Pseudomonadati</taxon>
        <taxon>Acidobacteriota</taxon>
        <taxon>Terriglobia</taxon>
        <taxon>Terriglobales</taxon>
        <taxon>Acidobacteriaceae</taxon>
        <taxon>Granulicella</taxon>
    </lineage>
</organism>
<name>A0A7W7ZM89_9BACT</name>
<feature type="signal peptide" evidence="1">
    <location>
        <begin position="1"/>
        <end position="22"/>
    </location>
</feature>
<protein>
    <recommendedName>
        <fullName evidence="6">DUF5703 domain-containing protein</fullName>
    </recommendedName>
</protein>
<dbReference type="Gene3D" id="1.50.10.10">
    <property type="match status" value="1"/>
</dbReference>
<proteinExistence type="predicted"/>
<reference evidence="4 5" key="1">
    <citation type="submission" date="2020-08" db="EMBL/GenBank/DDBJ databases">
        <title>Genomic Encyclopedia of Type Strains, Phase IV (KMG-V): Genome sequencing to study the core and pangenomes of soil and plant-associated prokaryotes.</title>
        <authorList>
            <person name="Whitman W."/>
        </authorList>
    </citation>
    <scope>NUCLEOTIDE SEQUENCE [LARGE SCALE GENOMIC DNA]</scope>
    <source>
        <strain evidence="4 5">X5P3</strain>
    </source>
</reference>
<feature type="domain" description="DUF5703" evidence="2">
    <location>
        <begin position="47"/>
        <end position="287"/>
    </location>
</feature>
<gene>
    <name evidence="4" type="ORF">HDF15_000106</name>
</gene>
<evidence type="ECO:0000313" key="5">
    <source>
        <dbReference type="Proteomes" id="UP000584867"/>
    </source>
</evidence>